<dbReference type="EMBL" id="JROU02000840">
    <property type="protein sequence ID" value="OEH78166.1"/>
    <property type="molecule type" value="Genomic_DNA"/>
</dbReference>
<evidence type="ECO:0000313" key="2">
    <source>
        <dbReference type="Proteomes" id="UP000095192"/>
    </source>
</evidence>
<accession>A0A1D3D3Z0</accession>
<dbReference type="AlphaFoldDB" id="A0A1D3D3Z0"/>
<comment type="caution">
    <text evidence="1">The sequence shown here is derived from an EMBL/GenBank/DDBJ whole genome shotgun (WGS) entry which is preliminary data.</text>
</comment>
<evidence type="ECO:0000313" key="1">
    <source>
        <dbReference type="EMBL" id="OEH78166.1"/>
    </source>
</evidence>
<gene>
    <name evidence="1" type="ORF">cyc_02483</name>
</gene>
<protein>
    <submittedName>
        <fullName evidence="1">Uncharacterized protein</fullName>
    </submittedName>
</protein>
<dbReference type="VEuPathDB" id="ToxoDB:cyc_02483"/>
<organism evidence="1 2">
    <name type="scientific">Cyclospora cayetanensis</name>
    <dbReference type="NCBI Taxonomy" id="88456"/>
    <lineage>
        <taxon>Eukaryota</taxon>
        <taxon>Sar</taxon>
        <taxon>Alveolata</taxon>
        <taxon>Apicomplexa</taxon>
        <taxon>Conoidasida</taxon>
        <taxon>Coccidia</taxon>
        <taxon>Eucoccidiorida</taxon>
        <taxon>Eimeriorina</taxon>
        <taxon>Eimeriidae</taxon>
        <taxon>Cyclospora</taxon>
    </lineage>
</organism>
<reference evidence="1 2" key="1">
    <citation type="journal article" date="2016" name="BMC Genomics">
        <title>Comparative genomics reveals Cyclospora cayetanensis possesses coccidia-like metabolism and invasion components but unique surface antigens.</title>
        <authorList>
            <person name="Liu S."/>
            <person name="Wang L."/>
            <person name="Zheng H."/>
            <person name="Xu Z."/>
            <person name="Roellig D.M."/>
            <person name="Li N."/>
            <person name="Frace M.A."/>
            <person name="Tang K."/>
            <person name="Arrowood M.J."/>
            <person name="Moss D.M."/>
            <person name="Zhang L."/>
            <person name="Feng Y."/>
            <person name="Xiao L."/>
        </authorList>
    </citation>
    <scope>NUCLEOTIDE SEQUENCE [LARGE SCALE GENOMIC DNA]</scope>
    <source>
        <strain evidence="1 2">CHN_HEN01</strain>
    </source>
</reference>
<dbReference type="InParanoid" id="A0A1D3D3Z0"/>
<sequence>MDALQVSHQEQNLDIPRACYPFTVPPTLHEAAGRNKEEAFTSEKDTKSCAPVQKVEGCEKSKQNALVDVASTPTWTDTPKKNMHMLAEAALLVLAPRRVKLSGALIMHPSHLPQGMLPHTFPQTRHSYLGRGKVVPIIVVSFGSCMLSAARDALLAGVTEGWHSG</sequence>
<name>A0A1D3D3Z0_9EIME</name>
<proteinExistence type="predicted"/>
<dbReference type="Proteomes" id="UP000095192">
    <property type="component" value="Unassembled WGS sequence"/>
</dbReference>
<keyword evidence="2" id="KW-1185">Reference proteome</keyword>